<evidence type="ECO:0000256" key="6">
    <source>
        <dbReference type="ARBA" id="ARBA00047960"/>
    </source>
</evidence>
<evidence type="ECO:0000256" key="5">
    <source>
        <dbReference type="ARBA" id="ARBA00041523"/>
    </source>
</evidence>
<gene>
    <name evidence="9" type="ORF">CHIRRI_LOCUS5798</name>
</gene>
<dbReference type="SUPFAM" id="SSF47616">
    <property type="entry name" value="GST C-terminal domain-like"/>
    <property type="match status" value="1"/>
</dbReference>
<dbReference type="InterPro" id="IPR010987">
    <property type="entry name" value="Glutathione-S-Trfase_C-like"/>
</dbReference>
<evidence type="ECO:0000256" key="3">
    <source>
        <dbReference type="ARBA" id="ARBA00012452"/>
    </source>
</evidence>
<dbReference type="Pfam" id="PF13417">
    <property type="entry name" value="GST_N_3"/>
    <property type="match status" value="1"/>
</dbReference>
<dbReference type="GO" id="GO:0006749">
    <property type="term" value="P:glutathione metabolic process"/>
    <property type="evidence" value="ECO:0007669"/>
    <property type="project" value="TreeGrafter"/>
</dbReference>
<feature type="domain" description="GST C-terminal" evidence="8">
    <location>
        <begin position="90"/>
        <end position="221"/>
    </location>
</feature>
<dbReference type="InterPro" id="IPR036249">
    <property type="entry name" value="Thioredoxin-like_sf"/>
</dbReference>
<dbReference type="EC" id="2.5.1.18" evidence="3"/>
<dbReference type="InterPro" id="IPR036282">
    <property type="entry name" value="Glutathione-S-Trfase_C_sf"/>
</dbReference>
<proteinExistence type="inferred from homology"/>
<evidence type="ECO:0000256" key="1">
    <source>
        <dbReference type="ARBA" id="ARBA00009899"/>
    </source>
</evidence>
<dbReference type="SFLD" id="SFLDS00019">
    <property type="entry name" value="Glutathione_Transferase_(cytos"/>
    <property type="match status" value="1"/>
</dbReference>
<evidence type="ECO:0000259" key="7">
    <source>
        <dbReference type="PROSITE" id="PS50404"/>
    </source>
</evidence>
<dbReference type="GO" id="GO:0004364">
    <property type="term" value="F:glutathione transferase activity"/>
    <property type="evidence" value="ECO:0007669"/>
    <property type="project" value="UniProtKB-EC"/>
</dbReference>
<feature type="domain" description="GST N-terminal" evidence="7">
    <location>
        <begin position="2"/>
        <end position="83"/>
    </location>
</feature>
<protein>
    <recommendedName>
        <fullName evidence="3">glutathione transferase</fullName>
        <ecNumber evidence="3">2.5.1.18</ecNumber>
    </recommendedName>
    <alternativeName>
        <fullName evidence="5">GST class-theta</fullName>
    </alternativeName>
</protein>
<dbReference type="InterPro" id="IPR040079">
    <property type="entry name" value="Glutathione_S-Trfase"/>
</dbReference>
<dbReference type="Gene3D" id="1.20.1050.10">
    <property type="match status" value="1"/>
</dbReference>
<dbReference type="InterPro" id="IPR004046">
    <property type="entry name" value="GST_C"/>
</dbReference>
<dbReference type="PROSITE" id="PS50404">
    <property type="entry name" value="GST_NTER"/>
    <property type="match status" value="1"/>
</dbReference>
<dbReference type="SFLD" id="SFLDG00358">
    <property type="entry name" value="Main_(cytGST)"/>
    <property type="match status" value="1"/>
</dbReference>
<dbReference type="PANTHER" id="PTHR43969">
    <property type="entry name" value="GLUTATHIONE S TRANSFERASE D10, ISOFORM A-RELATED"/>
    <property type="match status" value="1"/>
</dbReference>
<reference evidence="9" key="1">
    <citation type="submission" date="2022-01" db="EMBL/GenBank/DDBJ databases">
        <authorList>
            <person name="King R."/>
        </authorList>
    </citation>
    <scope>NUCLEOTIDE SEQUENCE</scope>
</reference>
<comment type="subunit">
    <text evidence="2">Homodimer.</text>
</comment>
<dbReference type="InterPro" id="IPR004045">
    <property type="entry name" value="Glutathione_S-Trfase_N"/>
</dbReference>
<keyword evidence="10" id="KW-1185">Reference proteome</keyword>
<dbReference type="FunFam" id="1.20.1050.10:FF:000007">
    <property type="entry name" value="Glutathione S-transferase 1-1"/>
    <property type="match status" value="1"/>
</dbReference>
<comment type="catalytic activity">
    <reaction evidence="6">
        <text>RX + glutathione = an S-substituted glutathione + a halide anion + H(+)</text>
        <dbReference type="Rhea" id="RHEA:16437"/>
        <dbReference type="ChEBI" id="CHEBI:15378"/>
        <dbReference type="ChEBI" id="CHEBI:16042"/>
        <dbReference type="ChEBI" id="CHEBI:17792"/>
        <dbReference type="ChEBI" id="CHEBI:57925"/>
        <dbReference type="ChEBI" id="CHEBI:90779"/>
        <dbReference type="EC" id="2.5.1.18"/>
    </reaction>
</comment>
<dbReference type="OrthoDB" id="2309723at2759"/>
<accession>A0A9N9WR31</accession>
<reference evidence="9" key="2">
    <citation type="submission" date="2022-10" db="EMBL/GenBank/DDBJ databases">
        <authorList>
            <consortium name="ENA_rothamsted_submissions"/>
            <consortium name="culmorum"/>
            <person name="King R."/>
        </authorList>
    </citation>
    <scope>NUCLEOTIDE SEQUENCE</scope>
</reference>
<dbReference type="Gene3D" id="3.40.30.10">
    <property type="entry name" value="Glutaredoxin"/>
    <property type="match status" value="1"/>
</dbReference>
<dbReference type="PANTHER" id="PTHR43969:SF9">
    <property type="entry name" value="GLUTATHIONE S TRANSFERASE D10, ISOFORM A-RELATED"/>
    <property type="match status" value="1"/>
</dbReference>
<evidence type="ECO:0000256" key="4">
    <source>
        <dbReference type="ARBA" id="ARBA00022679"/>
    </source>
</evidence>
<name>A0A9N9WR31_9DIPT</name>
<comment type="similarity">
    <text evidence="1">Belongs to the GST superfamily. Theta family.</text>
</comment>
<dbReference type="FunFam" id="3.40.30.10:FF:000208">
    <property type="entry name" value="glutathione S-transferase 1"/>
    <property type="match status" value="1"/>
</dbReference>
<evidence type="ECO:0000313" key="10">
    <source>
        <dbReference type="Proteomes" id="UP001153620"/>
    </source>
</evidence>
<dbReference type="SFLD" id="SFLDG01153">
    <property type="entry name" value="Main.4:_Theta-like"/>
    <property type="match status" value="1"/>
</dbReference>
<dbReference type="CDD" id="cd03177">
    <property type="entry name" value="GST_C_Delta_Epsilon"/>
    <property type="match status" value="1"/>
</dbReference>
<dbReference type="Proteomes" id="UP001153620">
    <property type="component" value="Chromosome 2"/>
</dbReference>
<organism evidence="9 10">
    <name type="scientific">Chironomus riparius</name>
    <dbReference type="NCBI Taxonomy" id="315576"/>
    <lineage>
        <taxon>Eukaryota</taxon>
        <taxon>Metazoa</taxon>
        <taxon>Ecdysozoa</taxon>
        <taxon>Arthropoda</taxon>
        <taxon>Hexapoda</taxon>
        <taxon>Insecta</taxon>
        <taxon>Pterygota</taxon>
        <taxon>Neoptera</taxon>
        <taxon>Endopterygota</taxon>
        <taxon>Diptera</taxon>
        <taxon>Nematocera</taxon>
        <taxon>Chironomoidea</taxon>
        <taxon>Chironomidae</taxon>
        <taxon>Chironominae</taxon>
        <taxon>Chironomus</taxon>
    </lineage>
</organism>
<sequence length="221" mass="25841">MSKPVFYYHPLSPPARSVVMVARENNIDIDLKVIDFVNGEHTSEYFTKINPAQTIPALVDGDVMICDSQAICLYLIEKFAKNDYLYPKNNFLLRSVINERLFFNASFLFPRGYNIFYPVIMQGKSDVPKERIDQVHRGYRILETYLTKSKWVASNEQMTVADLAIFAWMESMVQCFSTEQYPNINIWMTEMRKLSYYEDANKKGADQHIQIFKNALEKNKK</sequence>
<dbReference type="AlphaFoldDB" id="A0A9N9WR31"/>
<keyword evidence="4" id="KW-0808">Transferase</keyword>
<dbReference type="SUPFAM" id="SSF52833">
    <property type="entry name" value="Thioredoxin-like"/>
    <property type="match status" value="1"/>
</dbReference>
<dbReference type="EMBL" id="OU895878">
    <property type="protein sequence ID" value="CAG9802893.1"/>
    <property type="molecule type" value="Genomic_DNA"/>
</dbReference>
<evidence type="ECO:0000313" key="9">
    <source>
        <dbReference type="EMBL" id="CAG9802893.1"/>
    </source>
</evidence>
<dbReference type="PROSITE" id="PS50405">
    <property type="entry name" value="GST_CTER"/>
    <property type="match status" value="1"/>
</dbReference>
<dbReference type="Pfam" id="PF00043">
    <property type="entry name" value="GST_C"/>
    <property type="match status" value="1"/>
</dbReference>
<evidence type="ECO:0000256" key="2">
    <source>
        <dbReference type="ARBA" id="ARBA00011738"/>
    </source>
</evidence>
<evidence type="ECO:0000259" key="8">
    <source>
        <dbReference type="PROSITE" id="PS50405"/>
    </source>
</evidence>